<feature type="signal peptide" evidence="1">
    <location>
        <begin position="1"/>
        <end position="22"/>
    </location>
</feature>
<evidence type="ECO:0008006" key="4">
    <source>
        <dbReference type="Google" id="ProtNLM"/>
    </source>
</evidence>
<name>A0A2W7RVD1_9BACT</name>
<comment type="caution">
    <text evidence="2">The sequence shown here is derived from an EMBL/GenBank/DDBJ whole genome shotgun (WGS) entry which is preliminary data.</text>
</comment>
<dbReference type="OrthoDB" id="1094316at2"/>
<evidence type="ECO:0000313" key="3">
    <source>
        <dbReference type="Proteomes" id="UP000249720"/>
    </source>
</evidence>
<proteinExistence type="predicted"/>
<dbReference type="Proteomes" id="UP000249720">
    <property type="component" value="Unassembled WGS sequence"/>
</dbReference>
<sequence length="210" mass="22606">MKKYIIAIIALFCITSTSTVMAQRGLVKLNAGYNVGLPLGNFNSNYVSNASPRGFMGDLSLGLNNKYSVGIGFGFQDFYQKYPRAVYDLAPNQQISAVLSNSIQVVPVLAKFTYTPFLGTTKLIQPYASVGAGISFVTYNQYLGEFSSDNTSGGKFSAMADAGIDLPFSRYNSNVAAKIGVSYNYTKFGMSDAANINMVGIHAGLAFQLH</sequence>
<gene>
    <name evidence="2" type="ORF">LX80_00856</name>
</gene>
<dbReference type="SUPFAM" id="SSF56925">
    <property type="entry name" value="OMPA-like"/>
    <property type="match status" value="1"/>
</dbReference>
<dbReference type="EMBL" id="QKZV01000002">
    <property type="protein sequence ID" value="PZX64658.1"/>
    <property type="molecule type" value="Genomic_DNA"/>
</dbReference>
<reference evidence="2 3" key="1">
    <citation type="submission" date="2018-06" db="EMBL/GenBank/DDBJ databases">
        <title>Genomic Encyclopedia of Archaeal and Bacterial Type Strains, Phase II (KMG-II): from individual species to whole genera.</title>
        <authorList>
            <person name="Goeker M."/>
        </authorList>
    </citation>
    <scope>NUCLEOTIDE SEQUENCE [LARGE SCALE GENOMIC DNA]</scope>
    <source>
        <strain evidence="2 3">DSM 23241</strain>
    </source>
</reference>
<dbReference type="InterPro" id="IPR011250">
    <property type="entry name" value="OMP/PagP_B-barrel"/>
</dbReference>
<evidence type="ECO:0000256" key="1">
    <source>
        <dbReference type="SAM" id="SignalP"/>
    </source>
</evidence>
<keyword evidence="1" id="KW-0732">Signal</keyword>
<dbReference type="Gene3D" id="2.40.160.20">
    <property type="match status" value="1"/>
</dbReference>
<dbReference type="RefSeq" id="WP_146250373.1">
    <property type="nucleotide sequence ID" value="NZ_QKZV01000002.1"/>
</dbReference>
<organism evidence="2 3">
    <name type="scientific">Hydrotalea sandarakina</name>
    <dbReference type="NCBI Taxonomy" id="1004304"/>
    <lineage>
        <taxon>Bacteria</taxon>
        <taxon>Pseudomonadati</taxon>
        <taxon>Bacteroidota</taxon>
        <taxon>Chitinophagia</taxon>
        <taxon>Chitinophagales</taxon>
        <taxon>Chitinophagaceae</taxon>
        <taxon>Hydrotalea</taxon>
    </lineage>
</organism>
<dbReference type="AlphaFoldDB" id="A0A2W7RVD1"/>
<keyword evidence="3" id="KW-1185">Reference proteome</keyword>
<evidence type="ECO:0000313" key="2">
    <source>
        <dbReference type="EMBL" id="PZX64658.1"/>
    </source>
</evidence>
<protein>
    <recommendedName>
        <fullName evidence="4">Outer membrane protein beta-barrel domain-containing protein</fullName>
    </recommendedName>
</protein>
<feature type="chain" id="PRO_5015865472" description="Outer membrane protein beta-barrel domain-containing protein" evidence="1">
    <location>
        <begin position="23"/>
        <end position="210"/>
    </location>
</feature>
<accession>A0A2W7RVD1</accession>